<gene>
    <name evidence="5" type="ORF">FHS37_006488</name>
</gene>
<name>A0A7W7PW18_9ACTN</name>
<keyword evidence="2" id="KW-0547">Nucleotide-binding</keyword>
<protein>
    <submittedName>
        <fullName evidence="5">Iron complex transport system ATP-binding protein</fullName>
    </submittedName>
</protein>
<dbReference type="FunFam" id="3.40.50.300:FF:000134">
    <property type="entry name" value="Iron-enterobactin ABC transporter ATP-binding protein"/>
    <property type="match status" value="1"/>
</dbReference>
<dbReference type="Gene3D" id="3.40.50.300">
    <property type="entry name" value="P-loop containing nucleotide triphosphate hydrolases"/>
    <property type="match status" value="1"/>
</dbReference>
<evidence type="ECO:0000313" key="6">
    <source>
        <dbReference type="Proteomes" id="UP000579523"/>
    </source>
</evidence>
<dbReference type="SUPFAM" id="SSF52540">
    <property type="entry name" value="P-loop containing nucleoside triphosphate hydrolases"/>
    <property type="match status" value="1"/>
</dbReference>
<evidence type="ECO:0000256" key="1">
    <source>
        <dbReference type="ARBA" id="ARBA00022448"/>
    </source>
</evidence>
<dbReference type="InterPro" id="IPR003593">
    <property type="entry name" value="AAA+_ATPase"/>
</dbReference>
<comment type="caution">
    <text evidence="5">The sequence shown here is derived from an EMBL/GenBank/DDBJ whole genome shotgun (WGS) entry which is preliminary data.</text>
</comment>
<dbReference type="PANTHER" id="PTHR42794">
    <property type="entry name" value="HEMIN IMPORT ATP-BINDING PROTEIN HMUV"/>
    <property type="match status" value="1"/>
</dbReference>
<reference evidence="5 6" key="1">
    <citation type="submission" date="2020-08" db="EMBL/GenBank/DDBJ databases">
        <title>Genomic Encyclopedia of Type Strains, Phase III (KMG-III): the genomes of soil and plant-associated and newly described type strains.</title>
        <authorList>
            <person name="Whitman W."/>
        </authorList>
    </citation>
    <scope>NUCLEOTIDE SEQUENCE [LARGE SCALE GENOMIC DNA]</scope>
    <source>
        <strain evidence="5 6">CECT 3273</strain>
    </source>
</reference>
<accession>A0A7W7PW18</accession>
<dbReference type="CDD" id="cd03214">
    <property type="entry name" value="ABC_Iron-Siderophores_B12_Hemin"/>
    <property type="match status" value="1"/>
</dbReference>
<dbReference type="Pfam" id="PF00005">
    <property type="entry name" value="ABC_tran"/>
    <property type="match status" value="1"/>
</dbReference>
<dbReference type="EMBL" id="JACHJI010000016">
    <property type="protein sequence ID" value="MBB4902391.1"/>
    <property type="molecule type" value="Genomic_DNA"/>
</dbReference>
<feature type="domain" description="ABC transporter" evidence="4">
    <location>
        <begin position="3"/>
        <end position="235"/>
    </location>
</feature>
<sequence>MRIAAEKLSWSVPGRTIVDDVTLEIAPGETVGLIGPNGSGKSSLLRCLAGLRVPTTGTVLYDGEPIRDWDARRIARHVAFVEQATDTDSDLRVADVVGLGRTPFRDRWRGPGATDRAVVAAALARTGLTELAGRHWKSLSGGERQRTHIARALAQRPWCILLDEPTNHLDIKHQLQLMELLASTDQTVLVALHDLSLAARYCDRLLLMHRGHLVAAGPPSAVLTPARLADVFEVDAEIGLDGLGNPAVSYRGTAHGATASARIRP</sequence>
<dbReference type="InterPro" id="IPR027417">
    <property type="entry name" value="P-loop_NTPase"/>
</dbReference>
<evidence type="ECO:0000313" key="5">
    <source>
        <dbReference type="EMBL" id="MBB4902391.1"/>
    </source>
</evidence>
<dbReference type="RefSeq" id="WP_184827676.1">
    <property type="nucleotide sequence ID" value="NZ_BMTI01000018.1"/>
</dbReference>
<dbReference type="Proteomes" id="UP000579523">
    <property type="component" value="Unassembled WGS sequence"/>
</dbReference>
<keyword evidence="1" id="KW-0813">Transport</keyword>
<evidence type="ECO:0000256" key="2">
    <source>
        <dbReference type="ARBA" id="ARBA00022741"/>
    </source>
</evidence>
<proteinExistence type="predicted"/>
<dbReference type="InterPro" id="IPR003439">
    <property type="entry name" value="ABC_transporter-like_ATP-bd"/>
</dbReference>
<evidence type="ECO:0000259" key="4">
    <source>
        <dbReference type="PROSITE" id="PS50893"/>
    </source>
</evidence>
<keyword evidence="6" id="KW-1185">Reference proteome</keyword>
<keyword evidence="3 5" id="KW-0067">ATP-binding</keyword>
<dbReference type="SMART" id="SM00382">
    <property type="entry name" value="AAA"/>
    <property type="match status" value="1"/>
</dbReference>
<dbReference type="AlphaFoldDB" id="A0A7W7PW18"/>
<evidence type="ECO:0000256" key="3">
    <source>
        <dbReference type="ARBA" id="ARBA00022840"/>
    </source>
</evidence>
<dbReference type="PROSITE" id="PS50893">
    <property type="entry name" value="ABC_TRANSPORTER_2"/>
    <property type="match status" value="1"/>
</dbReference>
<dbReference type="GO" id="GO:0005524">
    <property type="term" value="F:ATP binding"/>
    <property type="evidence" value="ECO:0007669"/>
    <property type="project" value="UniProtKB-KW"/>
</dbReference>
<organism evidence="5 6">
    <name type="scientific">Streptomyces griseomycini</name>
    <dbReference type="NCBI Taxonomy" id="66895"/>
    <lineage>
        <taxon>Bacteria</taxon>
        <taxon>Bacillati</taxon>
        <taxon>Actinomycetota</taxon>
        <taxon>Actinomycetes</taxon>
        <taxon>Kitasatosporales</taxon>
        <taxon>Streptomycetaceae</taxon>
        <taxon>Streptomyces</taxon>
    </lineage>
</organism>
<dbReference type="GO" id="GO:0016887">
    <property type="term" value="F:ATP hydrolysis activity"/>
    <property type="evidence" value="ECO:0007669"/>
    <property type="project" value="InterPro"/>
</dbReference>
<dbReference type="PANTHER" id="PTHR42794:SF2">
    <property type="entry name" value="ABC TRANSPORTER ATP-BINDING PROTEIN"/>
    <property type="match status" value="1"/>
</dbReference>